<dbReference type="AlphaFoldDB" id="A0A834FDR6"/>
<sequence>MEAEIRLLISFGGPSFYCFSLLGDGHQGVRGVELVEGRRTSSSQDAGESKQYLTPTPPTSVFLSACLVPAYRIPRQVMVVTYHSSEDQIAHCRVKKKAGFFFFLLGGRKKRTERSNKTYFSFIRTLHKEWSELNEHFPSKVHFPQQMFQLFHGV</sequence>
<evidence type="ECO:0000313" key="1">
    <source>
        <dbReference type="EMBL" id="KAF6727412.1"/>
    </source>
</evidence>
<reference evidence="1" key="1">
    <citation type="journal article" name="BMC Genomics">
        <title>Long-read sequencing and de novo genome assembly of marine medaka (Oryzias melastigma).</title>
        <authorList>
            <person name="Liang P."/>
            <person name="Saqib H.S.A."/>
            <person name="Ni X."/>
            <person name="Shen Y."/>
        </authorList>
    </citation>
    <scope>NUCLEOTIDE SEQUENCE</scope>
    <source>
        <strain evidence="1">Bigg-433</strain>
    </source>
</reference>
<organism evidence="1 2">
    <name type="scientific">Oryzias melastigma</name>
    <name type="common">Marine medaka</name>
    <dbReference type="NCBI Taxonomy" id="30732"/>
    <lineage>
        <taxon>Eukaryota</taxon>
        <taxon>Metazoa</taxon>
        <taxon>Chordata</taxon>
        <taxon>Craniata</taxon>
        <taxon>Vertebrata</taxon>
        <taxon>Euteleostomi</taxon>
        <taxon>Actinopterygii</taxon>
        <taxon>Neopterygii</taxon>
        <taxon>Teleostei</taxon>
        <taxon>Neoteleostei</taxon>
        <taxon>Acanthomorphata</taxon>
        <taxon>Ovalentaria</taxon>
        <taxon>Atherinomorphae</taxon>
        <taxon>Beloniformes</taxon>
        <taxon>Adrianichthyidae</taxon>
        <taxon>Oryziinae</taxon>
        <taxon>Oryzias</taxon>
    </lineage>
</organism>
<accession>A0A834FDR6</accession>
<comment type="caution">
    <text evidence="1">The sequence shown here is derived from an EMBL/GenBank/DDBJ whole genome shotgun (WGS) entry which is preliminary data.</text>
</comment>
<proteinExistence type="predicted"/>
<gene>
    <name evidence="1" type="ORF">FQA47_021168</name>
</gene>
<protein>
    <submittedName>
        <fullName evidence="1">Uncharacterized protein</fullName>
    </submittedName>
</protein>
<dbReference type="Proteomes" id="UP000646548">
    <property type="component" value="Unassembled WGS sequence"/>
</dbReference>
<evidence type="ECO:0000313" key="2">
    <source>
        <dbReference type="Proteomes" id="UP000646548"/>
    </source>
</evidence>
<name>A0A834FDR6_ORYME</name>
<dbReference type="EMBL" id="WKFB01000304">
    <property type="protein sequence ID" value="KAF6727412.1"/>
    <property type="molecule type" value="Genomic_DNA"/>
</dbReference>